<evidence type="ECO:0000313" key="2">
    <source>
        <dbReference type="EMBL" id="AGS44518.1"/>
    </source>
</evidence>
<gene>
    <name evidence="2" type="primary">cob-I1</name>
</gene>
<reference evidence="2" key="1">
    <citation type="submission" date="2013-04" db="EMBL/GenBank/DDBJ databases">
        <authorList>
            <person name="Hegedusova E."/>
            <person name="Brejova B."/>
            <person name="Nosek J."/>
        </authorList>
    </citation>
    <scope>NUCLEOTIDE SEQUENCE</scope>
    <source>
        <strain evidence="2">CBS 6341</strain>
    </source>
</reference>
<dbReference type="InterPro" id="IPR027434">
    <property type="entry name" value="Homing_endonucl"/>
</dbReference>
<proteinExistence type="predicted"/>
<name>S5U565_9ASCO</name>
<evidence type="ECO:0000259" key="1">
    <source>
        <dbReference type="Pfam" id="PF03161"/>
    </source>
</evidence>
<accession>S5U565</accession>
<dbReference type="RefSeq" id="YP_008475198.1">
    <property type="nucleotide sequence ID" value="NC_022171.1"/>
</dbReference>
<dbReference type="GeneID" id="16695129"/>
<organism evidence="2">
    <name type="scientific">Wickerhamomyces mucosus</name>
    <dbReference type="NCBI Taxonomy" id="1378264"/>
    <lineage>
        <taxon>Eukaryota</taxon>
        <taxon>Fungi</taxon>
        <taxon>Dikarya</taxon>
        <taxon>Ascomycota</taxon>
        <taxon>Saccharomycotina</taxon>
        <taxon>Saccharomycetes</taxon>
        <taxon>Phaffomycetales</taxon>
        <taxon>Wickerhamomycetaceae</taxon>
        <taxon>Wickerhamomyces</taxon>
    </lineage>
</organism>
<dbReference type="AlphaFoldDB" id="S5U565"/>
<protein>
    <recommendedName>
        <fullName evidence="1">Homing endonuclease LAGLIDADG domain-containing protein</fullName>
    </recommendedName>
</protein>
<dbReference type="InterPro" id="IPR004860">
    <property type="entry name" value="LAGLIDADG_dom"/>
</dbReference>
<feature type="domain" description="Homing endonuclease LAGLIDADG" evidence="1">
    <location>
        <begin position="61"/>
        <end position="233"/>
    </location>
</feature>
<dbReference type="SUPFAM" id="SSF55608">
    <property type="entry name" value="Homing endonucleases"/>
    <property type="match status" value="1"/>
</dbReference>
<keyword evidence="2" id="KW-0496">Mitochondrion</keyword>
<sequence>MFNASNALLILLLILQFIFLSYIFKNYTILDYNNHKKFIKECTKRSQVTNLYKPLNNIILSIIYGSLLGDGHAEKRPNGKATRITFYQESVHKEYLLYLHFLVASLGYCNTNTPSIKTRIGKNGKIRYIIRFATWTYDNFNVIHQEWYKNKIKIVPKSIEKHLTPLALAIWVQDDGGKVSKGLKLATNSFTLEDTKFLANLLSKKYKLKTSVQSAGAPNQYIIYIHKESMETLKNIIYPYVVKSMRYKID</sequence>
<dbReference type="GO" id="GO:0004519">
    <property type="term" value="F:endonuclease activity"/>
    <property type="evidence" value="ECO:0007669"/>
    <property type="project" value="InterPro"/>
</dbReference>
<dbReference type="Gene3D" id="3.10.28.10">
    <property type="entry name" value="Homing endonucleases"/>
    <property type="match status" value="2"/>
</dbReference>
<dbReference type="EMBL" id="KC993197">
    <property type="protein sequence ID" value="AGS44518.1"/>
    <property type="molecule type" value="Genomic_DNA"/>
</dbReference>
<dbReference type="Pfam" id="PF03161">
    <property type="entry name" value="LAGLIDADG_2"/>
    <property type="match status" value="1"/>
</dbReference>
<geneLocation type="mitochondrion" evidence="2"/>